<organism evidence="8 9">
    <name type="scientific">Phocaeicola dorei</name>
    <dbReference type="NCBI Taxonomy" id="357276"/>
    <lineage>
        <taxon>Bacteria</taxon>
        <taxon>Pseudomonadati</taxon>
        <taxon>Bacteroidota</taxon>
        <taxon>Bacteroidia</taxon>
        <taxon>Bacteroidales</taxon>
        <taxon>Bacteroidaceae</taxon>
        <taxon>Phocaeicola</taxon>
    </lineage>
</organism>
<accession>A0A5M5ZS68</accession>
<reference evidence="8 9" key="1">
    <citation type="journal article" date="2019" name="Nat. Med.">
        <title>A library of human gut bacterial isolates paired with longitudinal multiomics data enables mechanistic microbiome research.</title>
        <authorList>
            <person name="Poyet M."/>
            <person name="Groussin M."/>
            <person name="Gibbons S.M."/>
            <person name="Avila-Pacheco J."/>
            <person name="Jiang X."/>
            <person name="Kearney S.M."/>
            <person name="Perrotta A.R."/>
            <person name="Berdy B."/>
            <person name="Zhao S."/>
            <person name="Lieberman T.D."/>
            <person name="Swanson P.K."/>
            <person name="Smith M."/>
            <person name="Roesemann S."/>
            <person name="Alexander J.E."/>
            <person name="Rich S.A."/>
            <person name="Livny J."/>
            <person name="Vlamakis H."/>
            <person name="Clish C."/>
            <person name="Bullock K."/>
            <person name="Deik A."/>
            <person name="Scott J."/>
            <person name="Pierce K.A."/>
            <person name="Xavier R.J."/>
            <person name="Alm E.J."/>
        </authorList>
    </citation>
    <scope>NUCLEOTIDE SEQUENCE [LARGE SCALE GENOMIC DNA]</scope>
    <source>
        <strain evidence="8 9">BIOML-A5</strain>
    </source>
</reference>
<evidence type="ECO:0000313" key="9">
    <source>
        <dbReference type="Proteomes" id="UP000347681"/>
    </source>
</evidence>
<evidence type="ECO:0000256" key="2">
    <source>
        <dbReference type="ARBA" id="ARBA00011900"/>
    </source>
</evidence>
<evidence type="ECO:0000313" key="8">
    <source>
        <dbReference type="EMBL" id="KAA5381607.1"/>
    </source>
</evidence>
<dbReference type="GO" id="GO:0009007">
    <property type="term" value="F:site-specific DNA-methyltransferase (adenine-specific) activity"/>
    <property type="evidence" value="ECO:0007669"/>
    <property type="project" value="UniProtKB-EC"/>
</dbReference>
<comment type="caution">
    <text evidence="8">The sequence shown here is derived from an EMBL/GenBank/DDBJ whole genome shotgun (WGS) entry which is preliminary data.</text>
</comment>
<dbReference type="EMBL" id="VVZB01000008">
    <property type="protein sequence ID" value="KAA5381607.1"/>
    <property type="molecule type" value="Genomic_DNA"/>
</dbReference>
<keyword evidence="5" id="KW-0949">S-adenosyl-L-methionine</keyword>
<gene>
    <name evidence="8" type="ORF">F2Y61_15455</name>
</gene>
<dbReference type="RefSeq" id="WP_007839745.1">
    <property type="nucleotide sequence ID" value="NZ_CP083689.1"/>
</dbReference>
<keyword evidence="3 8" id="KW-0489">Methyltransferase</keyword>
<dbReference type="GO" id="GO:0008170">
    <property type="term" value="F:N-methyltransferase activity"/>
    <property type="evidence" value="ECO:0007669"/>
    <property type="project" value="InterPro"/>
</dbReference>
<dbReference type="GO" id="GO:0003677">
    <property type="term" value="F:DNA binding"/>
    <property type="evidence" value="ECO:0007669"/>
    <property type="project" value="InterPro"/>
</dbReference>
<dbReference type="PRINTS" id="PR00506">
    <property type="entry name" value="D21N6MTFRASE"/>
</dbReference>
<dbReference type="InterPro" id="IPR002295">
    <property type="entry name" value="N4/N6-MTase_EcoPI_Mod-like"/>
</dbReference>
<evidence type="ECO:0000256" key="5">
    <source>
        <dbReference type="ARBA" id="ARBA00022691"/>
    </source>
</evidence>
<evidence type="ECO:0000259" key="7">
    <source>
        <dbReference type="Pfam" id="PF01555"/>
    </source>
</evidence>
<dbReference type="InterPro" id="IPR029063">
    <property type="entry name" value="SAM-dependent_MTases_sf"/>
</dbReference>
<dbReference type="AlphaFoldDB" id="A0A5M5ZS68"/>
<evidence type="ECO:0000256" key="3">
    <source>
        <dbReference type="ARBA" id="ARBA00022603"/>
    </source>
</evidence>
<feature type="domain" description="DNA methylase N-4/N-6" evidence="7">
    <location>
        <begin position="121"/>
        <end position="483"/>
    </location>
</feature>
<dbReference type="GO" id="GO:0032259">
    <property type="term" value="P:methylation"/>
    <property type="evidence" value="ECO:0007669"/>
    <property type="project" value="UniProtKB-KW"/>
</dbReference>
<evidence type="ECO:0000256" key="4">
    <source>
        <dbReference type="ARBA" id="ARBA00022679"/>
    </source>
</evidence>
<dbReference type="InterPro" id="IPR002052">
    <property type="entry name" value="DNA_methylase_N6_adenine_CS"/>
</dbReference>
<evidence type="ECO:0000256" key="1">
    <source>
        <dbReference type="ARBA" id="ARBA00006594"/>
    </source>
</evidence>
<dbReference type="PIRSF" id="PIRSF015855">
    <property type="entry name" value="TypeIII_Mtase_mKpnI"/>
    <property type="match status" value="1"/>
</dbReference>
<protein>
    <recommendedName>
        <fullName evidence="2">site-specific DNA-methyltransferase (adenine-specific)</fullName>
        <ecNumber evidence="2">2.1.1.72</ecNumber>
    </recommendedName>
</protein>
<proteinExistence type="inferred from homology"/>
<comment type="catalytic activity">
    <reaction evidence="6">
        <text>a 2'-deoxyadenosine in DNA + S-adenosyl-L-methionine = an N(6)-methyl-2'-deoxyadenosine in DNA + S-adenosyl-L-homocysteine + H(+)</text>
        <dbReference type="Rhea" id="RHEA:15197"/>
        <dbReference type="Rhea" id="RHEA-COMP:12418"/>
        <dbReference type="Rhea" id="RHEA-COMP:12419"/>
        <dbReference type="ChEBI" id="CHEBI:15378"/>
        <dbReference type="ChEBI" id="CHEBI:57856"/>
        <dbReference type="ChEBI" id="CHEBI:59789"/>
        <dbReference type="ChEBI" id="CHEBI:90615"/>
        <dbReference type="ChEBI" id="CHEBI:90616"/>
        <dbReference type="EC" id="2.1.1.72"/>
    </reaction>
</comment>
<dbReference type="PROSITE" id="PS00092">
    <property type="entry name" value="N6_MTASE"/>
    <property type="match status" value="1"/>
</dbReference>
<dbReference type="Gene3D" id="3.40.50.150">
    <property type="entry name" value="Vaccinia Virus protein VP39"/>
    <property type="match status" value="1"/>
</dbReference>
<dbReference type="EC" id="2.1.1.72" evidence="2"/>
<dbReference type="Pfam" id="PF01555">
    <property type="entry name" value="N6_N4_Mtase"/>
    <property type="match status" value="1"/>
</dbReference>
<comment type="similarity">
    <text evidence="1">Belongs to the N(4)/N(6)-methyltransferase family.</text>
</comment>
<keyword evidence="4 8" id="KW-0808">Transferase</keyword>
<dbReference type="InterPro" id="IPR002941">
    <property type="entry name" value="DNA_methylase_N4/N6"/>
</dbReference>
<dbReference type="Proteomes" id="UP000347681">
    <property type="component" value="Unassembled WGS sequence"/>
</dbReference>
<evidence type="ECO:0000256" key="6">
    <source>
        <dbReference type="ARBA" id="ARBA00047942"/>
    </source>
</evidence>
<name>A0A5M5ZS68_9BACT</name>
<sequence>MDKLKMQSQNVIGSNIQKIQQLFPNCVTERLGKDGKPELAIDFEKLQVELSNEIIAESEERYQFTWPDKRAANRLANTPTAMTLRPCREESVDYDHTQNLYIEGDNLDVLKVLRETYLGKVKMIYIDPPYNTGNDFVYNDDFAQSKGEFEETSGLFDEEGNQTIDPMQRNTESNGRFHTDWLNMIYPRLKVSRDLLSDDGVIFISIDDNEMENLKKICNEIFGEQNFIGVLSVENNPKGRKNSAFISVSAEYCVIYAREKSVSHFIENIPKPASDMTIDENGRYVHNSGKRVLVGENSFNNKVSKVESEKNYSVYYRKKDDSLIIRKEGIGQIDESLIALGYRKYYSHYNNNLVENTYTESKLLELHKLQALDFSNDKIYEKNFNDTIRIKSLLINKEYEAIVNGVKQKYSMELTTTGAGSILKLLFDSKDIFTVPKNPGFIKILVSLIDSKDFAILDFFSGSATTAHAVMQLNAEDGGNRKFIMVQLPELTDEKSEAYKAGYKNICEIGKERIRRAGKKIKEENKDKEGIEKLDTGFRVLKLDSSNMEEVYYTPQEFTPQSLFNENVKADRTSEDLLFQVMLDLGIELSAKIETRQMAGKSVHFVDDNYLAACFDHEVNETTITEIARLKPVYFVMRDASAANDNVIDNFEQIFRHYSPDTTCRII</sequence>
<dbReference type="SUPFAM" id="SSF53335">
    <property type="entry name" value="S-adenosyl-L-methionine-dependent methyltransferases"/>
    <property type="match status" value="1"/>
</dbReference>